<evidence type="ECO:0000313" key="3">
    <source>
        <dbReference type="Proteomes" id="UP001320159"/>
    </source>
</evidence>
<evidence type="ECO:0000313" key="2">
    <source>
        <dbReference type="EMBL" id="MCD1294256.1"/>
    </source>
</evidence>
<dbReference type="InterPro" id="IPR007254">
    <property type="entry name" value="DUF373"/>
</dbReference>
<feature type="transmembrane region" description="Helical" evidence="1">
    <location>
        <begin position="295"/>
        <end position="313"/>
    </location>
</feature>
<evidence type="ECO:0008006" key="4">
    <source>
        <dbReference type="Google" id="ProtNLM"/>
    </source>
</evidence>
<keyword evidence="1" id="KW-0812">Transmembrane</keyword>
<evidence type="ECO:0000256" key="1">
    <source>
        <dbReference type="SAM" id="Phobius"/>
    </source>
</evidence>
<feature type="transmembrane region" description="Helical" evidence="1">
    <location>
        <begin position="220"/>
        <end position="244"/>
    </location>
</feature>
<gene>
    <name evidence="2" type="ORF">CUJ83_04500</name>
</gene>
<reference evidence="2 3" key="1">
    <citation type="submission" date="2017-11" db="EMBL/GenBank/DDBJ databases">
        <title>Isolation and Characterization of Family Methanocellaceae Species from Potential Methane Hydrate Area Offshore Southwestern Taiwan.</title>
        <authorList>
            <person name="Zhang W.-L."/>
            <person name="Chen W.-C."/>
            <person name="Lai M.-C."/>
            <person name="Chen S.-C."/>
        </authorList>
    </citation>
    <scope>NUCLEOTIDE SEQUENCE [LARGE SCALE GENOMIC DNA]</scope>
    <source>
        <strain evidence="2 3">CWC-04</strain>
    </source>
</reference>
<proteinExistence type="predicted"/>
<accession>A0AAP2RB15</accession>
<feature type="transmembrane region" description="Helical" evidence="1">
    <location>
        <begin position="180"/>
        <end position="199"/>
    </location>
</feature>
<keyword evidence="3" id="KW-1185">Reference proteome</keyword>
<name>A0AAP2RB15_9EURY</name>
<keyword evidence="1" id="KW-1133">Transmembrane helix</keyword>
<dbReference type="PANTHER" id="PTHR38815:SF1">
    <property type="entry name" value="DUF373 FAMILY PROTEIN"/>
    <property type="match status" value="1"/>
</dbReference>
<dbReference type="PANTHER" id="PTHR38815">
    <property type="entry name" value="HYPOTHETICAL MEMBRANE PROTEIN, CONSERVED, DUF373 FAMILY"/>
    <property type="match status" value="1"/>
</dbReference>
<dbReference type="EMBL" id="PGCK01000003">
    <property type="protein sequence ID" value="MCD1294256.1"/>
    <property type="molecule type" value="Genomic_DNA"/>
</dbReference>
<feature type="transmembrane region" description="Helical" evidence="1">
    <location>
        <begin position="154"/>
        <end position="174"/>
    </location>
</feature>
<sequence>MDMLIICIDKDDDIGVKAGAKSPVIGRAACLETACRLGTADPEDSDTNTIFGGIQVYDELRSQGYEVEIVCIAGHRDVGLKSDRSIAMQLDNLILKFPADKAIVVSDGAEDESVMPIIQSRIKVESVKRVVVKQAQNLESTYYIIKQLVNDPKVARVIFIPLGVTFLVYAASSLMSMPNAAPVAIATLIGSYLLYRGLSLDEIIETFISNLKSSFSEAKLTFVTYLISLILMIMAVIQGAWAVWNEVNDTNAVPPGYIDLAAIFFNSSIWWFVGAFLAIVIGWIIDAYMDEDESLYRYLATPFFLIAAGLLVWGGTNYIIDMSIAWDMATKNLGLSILGAVIISYVGVQFANYVRRITQYRTVEVIDF</sequence>
<feature type="transmembrane region" description="Helical" evidence="1">
    <location>
        <begin position="269"/>
        <end position="288"/>
    </location>
</feature>
<protein>
    <recommendedName>
        <fullName evidence="4">DUF373 family protein</fullName>
    </recommendedName>
</protein>
<comment type="caution">
    <text evidence="2">The sequence shown here is derived from an EMBL/GenBank/DDBJ whole genome shotgun (WGS) entry which is preliminary data.</text>
</comment>
<feature type="transmembrane region" description="Helical" evidence="1">
    <location>
        <begin position="333"/>
        <end position="354"/>
    </location>
</feature>
<dbReference type="AlphaFoldDB" id="A0AAP2RB15"/>
<keyword evidence="1" id="KW-0472">Membrane</keyword>
<dbReference type="Pfam" id="PF04123">
    <property type="entry name" value="DUF373"/>
    <property type="match status" value="1"/>
</dbReference>
<dbReference type="Proteomes" id="UP001320159">
    <property type="component" value="Unassembled WGS sequence"/>
</dbReference>
<organism evidence="2 3">
    <name type="scientific">Methanooceanicella nereidis</name>
    <dbReference type="NCBI Taxonomy" id="2052831"/>
    <lineage>
        <taxon>Archaea</taxon>
        <taxon>Methanobacteriati</taxon>
        <taxon>Methanobacteriota</taxon>
        <taxon>Stenosarchaea group</taxon>
        <taxon>Methanomicrobia</taxon>
        <taxon>Methanocellales</taxon>
        <taxon>Methanocellaceae</taxon>
        <taxon>Methanooceanicella</taxon>
    </lineage>
</organism>